<dbReference type="AlphaFoldDB" id="A0A1H9L5C3"/>
<accession>A0A1H9L5C3</accession>
<organism evidence="1 2">
    <name type="scientific">Solimonas aquatica</name>
    <dbReference type="NCBI Taxonomy" id="489703"/>
    <lineage>
        <taxon>Bacteria</taxon>
        <taxon>Pseudomonadati</taxon>
        <taxon>Pseudomonadota</taxon>
        <taxon>Gammaproteobacteria</taxon>
        <taxon>Nevskiales</taxon>
        <taxon>Nevskiaceae</taxon>
        <taxon>Solimonas</taxon>
    </lineage>
</organism>
<dbReference type="EMBL" id="FOFS01000015">
    <property type="protein sequence ID" value="SER06634.1"/>
    <property type="molecule type" value="Genomic_DNA"/>
</dbReference>
<keyword evidence="2" id="KW-1185">Reference proteome</keyword>
<reference evidence="1 2" key="1">
    <citation type="submission" date="2016-10" db="EMBL/GenBank/DDBJ databases">
        <authorList>
            <person name="de Groot N.N."/>
        </authorList>
    </citation>
    <scope>NUCLEOTIDE SEQUENCE [LARGE SCALE GENOMIC DNA]</scope>
    <source>
        <strain evidence="1 2">DSM 25927</strain>
    </source>
</reference>
<protein>
    <submittedName>
        <fullName evidence="1">Uncharacterized protein</fullName>
    </submittedName>
</protein>
<gene>
    <name evidence="1" type="ORF">SAMN04488038_11524</name>
</gene>
<sequence>MSTNQPSATPIPTRPLRQWPVGVRLRFNPEAQFNEHYEPLRGRPVLVLSELQLIGPSKGQYSWRQQVLSLSTCKVGWARPDQLDLLLDEQEREAY</sequence>
<dbReference type="Proteomes" id="UP000199233">
    <property type="component" value="Unassembled WGS sequence"/>
</dbReference>
<dbReference type="OrthoDB" id="7063830at2"/>
<dbReference type="RefSeq" id="WP_143068994.1">
    <property type="nucleotide sequence ID" value="NZ_FOFS01000015.1"/>
</dbReference>
<evidence type="ECO:0000313" key="2">
    <source>
        <dbReference type="Proteomes" id="UP000199233"/>
    </source>
</evidence>
<proteinExistence type="predicted"/>
<name>A0A1H9L5C3_9GAMM</name>
<evidence type="ECO:0000313" key="1">
    <source>
        <dbReference type="EMBL" id="SER06634.1"/>
    </source>
</evidence>